<keyword evidence="2" id="KW-1185">Reference proteome</keyword>
<sequence length="55" mass="5919">MEVGRERVVDSRLRRYYRLTRAGADPAATTAAAVLRTVLAEADPADKARSTANSA</sequence>
<dbReference type="EMBL" id="BOPG01000106">
    <property type="protein sequence ID" value="GIJ64006.1"/>
    <property type="molecule type" value="Genomic_DNA"/>
</dbReference>
<reference evidence="1" key="1">
    <citation type="submission" date="2021-01" db="EMBL/GenBank/DDBJ databases">
        <title>Whole genome shotgun sequence of Virgisporangium aurantiacum NBRC 16421.</title>
        <authorList>
            <person name="Komaki H."/>
            <person name="Tamura T."/>
        </authorList>
    </citation>
    <scope>NUCLEOTIDE SEQUENCE</scope>
    <source>
        <strain evidence="1">NBRC 16421</strain>
    </source>
</reference>
<accession>A0A8J3ZHN1</accession>
<evidence type="ECO:0000313" key="2">
    <source>
        <dbReference type="Proteomes" id="UP000612585"/>
    </source>
</evidence>
<dbReference type="AlphaFoldDB" id="A0A8J3ZHN1"/>
<protein>
    <submittedName>
        <fullName evidence="1">Uncharacterized protein</fullName>
    </submittedName>
</protein>
<proteinExistence type="predicted"/>
<dbReference type="Proteomes" id="UP000612585">
    <property type="component" value="Unassembled WGS sequence"/>
</dbReference>
<organism evidence="1 2">
    <name type="scientific">Virgisporangium aurantiacum</name>
    <dbReference type="NCBI Taxonomy" id="175570"/>
    <lineage>
        <taxon>Bacteria</taxon>
        <taxon>Bacillati</taxon>
        <taxon>Actinomycetota</taxon>
        <taxon>Actinomycetes</taxon>
        <taxon>Micromonosporales</taxon>
        <taxon>Micromonosporaceae</taxon>
        <taxon>Virgisporangium</taxon>
    </lineage>
</organism>
<gene>
    <name evidence="1" type="ORF">Vau01_115220</name>
</gene>
<name>A0A8J3ZHN1_9ACTN</name>
<comment type="caution">
    <text evidence="1">The sequence shown here is derived from an EMBL/GenBank/DDBJ whole genome shotgun (WGS) entry which is preliminary data.</text>
</comment>
<dbReference type="RefSeq" id="WP_239152916.1">
    <property type="nucleotide sequence ID" value="NZ_BOPG01000106.1"/>
</dbReference>
<evidence type="ECO:0000313" key="1">
    <source>
        <dbReference type="EMBL" id="GIJ64006.1"/>
    </source>
</evidence>